<dbReference type="SUPFAM" id="SSF47459">
    <property type="entry name" value="HLH, helix-loop-helix DNA-binding domain"/>
    <property type="match status" value="1"/>
</dbReference>
<dbReference type="InterPro" id="IPR016163">
    <property type="entry name" value="Ald_DH_C"/>
</dbReference>
<dbReference type="PANTHER" id="PTHR42991">
    <property type="entry name" value="ALDEHYDE DEHYDROGENASE"/>
    <property type="match status" value="1"/>
</dbReference>
<dbReference type="InterPro" id="IPR029510">
    <property type="entry name" value="Ald_DH_CS_GLU"/>
</dbReference>
<evidence type="ECO:0000256" key="2">
    <source>
        <dbReference type="ARBA" id="ARBA00004496"/>
    </source>
</evidence>
<dbReference type="InterPro" id="IPR051020">
    <property type="entry name" value="ALDH-related_metabolic_enz"/>
</dbReference>
<dbReference type="Gene3D" id="4.10.280.10">
    <property type="entry name" value="Helix-loop-helix DNA-binding domain"/>
    <property type="match status" value="1"/>
</dbReference>
<organism evidence="21 22">
    <name type="scientific">Nyssa sinensis</name>
    <dbReference type="NCBI Taxonomy" id="561372"/>
    <lineage>
        <taxon>Eukaryota</taxon>
        <taxon>Viridiplantae</taxon>
        <taxon>Streptophyta</taxon>
        <taxon>Embryophyta</taxon>
        <taxon>Tracheophyta</taxon>
        <taxon>Spermatophyta</taxon>
        <taxon>Magnoliopsida</taxon>
        <taxon>eudicotyledons</taxon>
        <taxon>Gunneridae</taxon>
        <taxon>Pentapetalae</taxon>
        <taxon>asterids</taxon>
        <taxon>Cornales</taxon>
        <taxon>Nyssaceae</taxon>
        <taxon>Nyssa</taxon>
    </lineage>
</organism>
<evidence type="ECO:0000259" key="20">
    <source>
        <dbReference type="PROSITE" id="PS50888"/>
    </source>
</evidence>
<evidence type="ECO:0000256" key="18">
    <source>
        <dbReference type="RuleBase" id="RU003345"/>
    </source>
</evidence>
<evidence type="ECO:0000256" key="5">
    <source>
        <dbReference type="ARBA" id="ARBA00022857"/>
    </source>
</evidence>
<reference evidence="21 22" key="1">
    <citation type="submission" date="2019-09" db="EMBL/GenBank/DDBJ databases">
        <title>A chromosome-level genome assembly of the Chinese tupelo Nyssa sinensis.</title>
        <authorList>
            <person name="Yang X."/>
            <person name="Kang M."/>
            <person name="Yang Y."/>
            <person name="Xiong H."/>
            <person name="Wang M."/>
            <person name="Zhang Z."/>
            <person name="Wang Z."/>
            <person name="Wu H."/>
            <person name="Ma T."/>
            <person name="Liu J."/>
            <person name="Xi Z."/>
        </authorList>
    </citation>
    <scope>NUCLEOTIDE SEQUENCE [LARGE SCALE GENOMIC DNA]</scope>
    <source>
        <strain evidence="21">J267</strain>
        <tissue evidence="21">Leaf</tissue>
    </source>
</reference>
<dbReference type="OrthoDB" id="2020857at2759"/>
<evidence type="ECO:0000256" key="3">
    <source>
        <dbReference type="ARBA" id="ARBA00009986"/>
    </source>
</evidence>
<dbReference type="SUPFAM" id="SSF53720">
    <property type="entry name" value="ALDH-like"/>
    <property type="match status" value="1"/>
</dbReference>
<evidence type="ECO:0000256" key="4">
    <source>
        <dbReference type="ARBA" id="ARBA00022490"/>
    </source>
</evidence>
<keyword evidence="10" id="KW-0539">Nucleus</keyword>
<evidence type="ECO:0000256" key="6">
    <source>
        <dbReference type="ARBA" id="ARBA00023002"/>
    </source>
</evidence>
<comment type="similarity">
    <text evidence="3 18">Belongs to the aldehyde dehydrogenase family.</text>
</comment>
<dbReference type="PANTHER" id="PTHR42991:SF1">
    <property type="entry name" value="ALDEHYDE DEHYDROGENASE"/>
    <property type="match status" value="1"/>
</dbReference>
<dbReference type="GO" id="GO:0080147">
    <property type="term" value="P:root hair cell development"/>
    <property type="evidence" value="ECO:0007669"/>
    <property type="project" value="UniProtKB-ARBA"/>
</dbReference>
<dbReference type="GO" id="GO:0003677">
    <property type="term" value="F:DNA binding"/>
    <property type="evidence" value="ECO:0007669"/>
    <property type="project" value="UniProtKB-KW"/>
</dbReference>
<keyword evidence="6 18" id="KW-0560">Oxidoreductase</keyword>
<dbReference type="InterPro" id="IPR016160">
    <property type="entry name" value="Ald_DH_CS_CYS"/>
</dbReference>
<evidence type="ECO:0000256" key="16">
    <source>
        <dbReference type="ARBA" id="ARBA00049186"/>
    </source>
</evidence>
<feature type="region of interest" description="Disordered" evidence="19">
    <location>
        <begin position="576"/>
        <end position="616"/>
    </location>
</feature>
<keyword evidence="8" id="KW-0238">DNA-binding</keyword>
<keyword evidence="4" id="KW-0963">Cytoplasm</keyword>
<sequence length="974" mass="103418">MAGSGVFAEIINEGDVFKYYADGEWKKSSSGKSVAIINPTTRKTQYKVQACTQEEVNKVMEIAKSAQKLWAKTPLWKRAELLHKAAAILKEHKAPIAECLVKEIAKPAKDAVTEVVRSGDLVSYCAEEGVRILGEGKFLVSDSFPGNERTKYCLTSKIPLGVVLAIPPFNYPVNLAVSKIAPALIAGNSLVLKPPTQGAVAALHMVHCFHLAGFPKGLISCVTGKGSEIGDFLTMHPGVNCISFTGGDTGIAISKKAGMIPLQMELGGKDACIVLEDADLDLVAANIIKGGFSYSGQRCTAVKVVLVMESVADTLVEKVKAKVAKLTVGPPENDCDITPVVSESSANFIEGLVMDAKQKGATFCQEYKREGNLIWPLLLDNVQPDMRIAWEEPFGPVLPVIRISSVEEGIHHCNASNFGLQGCVFTKDISKAILISDAMETGTVQINSAPARGPDHFPFQGLKDSGIGSQGITNSINMMTKREEKETLHRKLLPQTLSLSLESHNSAMQPCSREMQAINSILNQSQMSLQDLQDSQQQIANPQIQLQSSHFGATSSNDDFLDQMLSTLPSCSWPADLSGPNPKSPWDLSSNSMASIGSHKSRDFSDDQDPSNPENVQHHQFHFDEAALLASKLRQHQIGSGGGGGANSTAAKSLLLQQQFLFSGAGGGLRSPTGASGSGESGMLPMLLSLGGGHDDIVDASSFKSSNPGGDGSVQALYNGFAGSLHGTGQASNQAQHFHHSPAGSMPAQNYGAPAPVMNQAPASGSAGGLPAQPRQRVRARRGQATDPHSIAERLRRERIAERMKALQELVPNGNKTDKASMLDEIIDYVKFLQLQVKVLSMSRLGGAGAVAPLVADISSEGGGGGGDCIQGGGGVGGRSGVQTASSNDSMTMTEASGGEADGRGYGVRHAVPTGQRTLPDANLSGHRHIHCHVSLQEPHQSQQPPQPTNRLQRRGWAIVSQHVRVDRPVSHDG</sequence>
<feature type="active site" evidence="17">
    <location>
        <position position="265"/>
    </location>
</feature>
<dbReference type="FunFam" id="4.10.280.10:FF:000017">
    <property type="entry name" value="Transcription factor bHLH66"/>
    <property type="match status" value="1"/>
</dbReference>
<evidence type="ECO:0000256" key="12">
    <source>
        <dbReference type="ARBA" id="ARBA00040853"/>
    </source>
</evidence>
<dbReference type="Gene3D" id="3.40.309.10">
    <property type="entry name" value="Aldehyde Dehydrogenase, Chain A, domain 2"/>
    <property type="match status" value="1"/>
</dbReference>
<dbReference type="CDD" id="cd07082">
    <property type="entry name" value="ALDH_F11_NP-GAPDH"/>
    <property type="match status" value="1"/>
</dbReference>
<dbReference type="EMBL" id="CM018040">
    <property type="protein sequence ID" value="KAA8535335.1"/>
    <property type="molecule type" value="Genomic_DNA"/>
</dbReference>
<evidence type="ECO:0000256" key="8">
    <source>
        <dbReference type="ARBA" id="ARBA00023125"/>
    </source>
</evidence>
<evidence type="ECO:0000256" key="19">
    <source>
        <dbReference type="SAM" id="MobiDB-lite"/>
    </source>
</evidence>
<accession>A0A5J5AW50</accession>
<dbReference type="FunFam" id="3.40.309.10:FF:000016">
    <property type="entry name" value="NADP-dependent glyceraldehyde-3-phosphate dehydrogenase"/>
    <property type="match status" value="1"/>
</dbReference>
<dbReference type="InterPro" id="IPR016161">
    <property type="entry name" value="Ald_DH/histidinol_DH"/>
</dbReference>
<dbReference type="GO" id="GO:0005634">
    <property type="term" value="C:nucleus"/>
    <property type="evidence" value="ECO:0007669"/>
    <property type="project" value="UniProtKB-SubCell"/>
</dbReference>
<feature type="region of interest" description="Disordered" evidence="19">
    <location>
        <begin position="728"/>
        <end position="772"/>
    </location>
</feature>
<dbReference type="GO" id="GO:0005737">
    <property type="term" value="C:cytoplasm"/>
    <property type="evidence" value="ECO:0007669"/>
    <property type="project" value="UniProtKB-SubCell"/>
</dbReference>
<dbReference type="PROSITE" id="PS00070">
    <property type="entry name" value="ALDEHYDE_DEHYDR_CYS"/>
    <property type="match status" value="1"/>
</dbReference>
<protein>
    <recommendedName>
        <fullName evidence="12">NADP-dependent glyceraldehyde-3-phosphate dehydrogenase</fullName>
        <ecNumber evidence="11">1.2.1.9</ecNumber>
    </recommendedName>
    <alternativeName>
        <fullName evidence="13">Glyceraldehyde-3-phosphate dehydrogenase [NADP(+)]</fullName>
    </alternativeName>
    <alternativeName>
        <fullName evidence="14">Non-phosphorylating glyceraldehyde 3-phosphate dehydrogenase</fullName>
    </alternativeName>
    <alternativeName>
        <fullName evidence="15">Triosephosphate dehydrogenase</fullName>
    </alternativeName>
</protein>
<comment type="catalytic activity">
    <reaction evidence="16">
        <text>D-glyceraldehyde 3-phosphate + NADP(+) + H2O = (2R)-3-phosphoglycerate + NADPH + 2 H(+)</text>
        <dbReference type="Rhea" id="RHEA:14669"/>
        <dbReference type="ChEBI" id="CHEBI:15377"/>
        <dbReference type="ChEBI" id="CHEBI:15378"/>
        <dbReference type="ChEBI" id="CHEBI:57783"/>
        <dbReference type="ChEBI" id="CHEBI:58272"/>
        <dbReference type="ChEBI" id="CHEBI:58349"/>
        <dbReference type="ChEBI" id="CHEBI:59776"/>
        <dbReference type="EC" id="1.2.1.9"/>
    </reaction>
</comment>
<evidence type="ECO:0000256" key="9">
    <source>
        <dbReference type="ARBA" id="ARBA00023163"/>
    </source>
</evidence>
<gene>
    <name evidence="21" type="ORF">F0562_030338</name>
</gene>
<evidence type="ECO:0000256" key="10">
    <source>
        <dbReference type="ARBA" id="ARBA00023242"/>
    </source>
</evidence>
<feature type="compositionally biased region" description="Low complexity" evidence="19">
    <location>
        <begin position="760"/>
        <end position="772"/>
    </location>
</feature>
<feature type="domain" description="BHLH" evidence="20">
    <location>
        <begin position="784"/>
        <end position="833"/>
    </location>
</feature>
<comment type="subcellular location">
    <subcellularLocation>
        <location evidence="2">Cytoplasm</location>
    </subcellularLocation>
    <subcellularLocation>
        <location evidence="1">Nucleus</location>
    </subcellularLocation>
</comment>
<evidence type="ECO:0000256" key="13">
    <source>
        <dbReference type="ARBA" id="ARBA00042470"/>
    </source>
</evidence>
<evidence type="ECO:0000256" key="1">
    <source>
        <dbReference type="ARBA" id="ARBA00004123"/>
    </source>
</evidence>
<dbReference type="GO" id="GO:0046983">
    <property type="term" value="F:protein dimerization activity"/>
    <property type="evidence" value="ECO:0007669"/>
    <property type="project" value="InterPro"/>
</dbReference>
<dbReference type="PROSITE" id="PS00687">
    <property type="entry name" value="ALDEHYDE_DEHYDR_GLU"/>
    <property type="match status" value="1"/>
</dbReference>
<feature type="compositionally biased region" description="Polar residues" evidence="19">
    <location>
        <begin position="882"/>
        <end position="895"/>
    </location>
</feature>
<dbReference type="Gene3D" id="3.40.605.10">
    <property type="entry name" value="Aldehyde Dehydrogenase, Chain A, domain 1"/>
    <property type="match status" value="1"/>
</dbReference>
<evidence type="ECO:0000256" key="11">
    <source>
        <dbReference type="ARBA" id="ARBA00038980"/>
    </source>
</evidence>
<evidence type="ECO:0000313" key="22">
    <source>
        <dbReference type="Proteomes" id="UP000325577"/>
    </source>
</evidence>
<dbReference type="InterPro" id="IPR016162">
    <property type="entry name" value="Ald_DH_N"/>
</dbReference>
<keyword evidence="9" id="KW-0804">Transcription</keyword>
<dbReference type="FunFam" id="3.40.605.10:FF:000013">
    <property type="entry name" value="NADP-dependent glyceraldehyde-3-phosphate dehydrogenase"/>
    <property type="match status" value="1"/>
</dbReference>
<evidence type="ECO:0000256" key="14">
    <source>
        <dbReference type="ARBA" id="ARBA00042646"/>
    </source>
</evidence>
<dbReference type="InterPro" id="IPR036638">
    <property type="entry name" value="HLH_DNA-bd_sf"/>
</dbReference>
<proteinExistence type="inferred from homology"/>
<dbReference type="InterPro" id="IPR011598">
    <property type="entry name" value="bHLH_dom"/>
</dbReference>
<dbReference type="PROSITE" id="PS50888">
    <property type="entry name" value="BHLH"/>
    <property type="match status" value="1"/>
</dbReference>
<dbReference type="AlphaFoldDB" id="A0A5J5AW50"/>
<dbReference type="InterPro" id="IPR015590">
    <property type="entry name" value="Aldehyde_DH_dom"/>
</dbReference>
<dbReference type="Proteomes" id="UP000325577">
    <property type="component" value="Linkage Group LG17"/>
</dbReference>
<keyword evidence="7" id="KW-0805">Transcription regulation</keyword>
<dbReference type="Pfam" id="PF00171">
    <property type="entry name" value="Aldedh"/>
    <property type="match status" value="1"/>
</dbReference>
<keyword evidence="22" id="KW-1185">Reference proteome</keyword>
<dbReference type="GO" id="GO:0008911">
    <property type="term" value="F:lactaldehyde dehydrogenase (NAD+) activity"/>
    <property type="evidence" value="ECO:0007669"/>
    <property type="project" value="TreeGrafter"/>
</dbReference>
<keyword evidence="5" id="KW-0521">NADP</keyword>
<dbReference type="EC" id="1.2.1.9" evidence="11"/>
<name>A0A5J5AW50_9ASTE</name>
<evidence type="ECO:0000256" key="7">
    <source>
        <dbReference type="ARBA" id="ARBA00023015"/>
    </source>
</evidence>
<evidence type="ECO:0000313" key="21">
    <source>
        <dbReference type="EMBL" id="KAA8535335.1"/>
    </source>
</evidence>
<dbReference type="SMART" id="SM00353">
    <property type="entry name" value="HLH"/>
    <property type="match status" value="1"/>
</dbReference>
<dbReference type="GO" id="GO:0006355">
    <property type="term" value="P:regulation of DNA-templated transcription"/>
    <property type="evidence" value="ECO:0007669"/>
    <property type="project" value="UniProtKB-ARBA"/>
</dbReference>
<feature type="region of interest" description="Disordered" evidence="19">
    <location>
        <begin position="876"/>
        <end position="905"/>
    </location>
</feature>
<evidence type="ECO:0000256" key="15">
    <source>
        <dbReference type="ARBA" id="ARBA00043052"/>
    </source>
</evidence>
<dbReference type="Pfam" id="PF00010">
    <property type="entry name" value="HLH"/>
    <property type="match status" value="1"/>
</dbReference>
<evidence type="ECO:0000256" key="17">
    <source>
        <dbReference type="PROSITE-ProRule" id="PRU10007"/>
    </source>
</evidence>
<dbReference type="GO" id="GO:0008886">
    <property type="term" value="F:glyceraldehyde-3-phosphate dehydrogenase (NADP+) (non-phosphorylating) activity"/>
    <property type="evidence" value="ECO:0007669"/>
    <property type="project" value="UniProtKB-EC"/>
</dbReference>